<name>A0A8H3XDE1_GIGMA</name>
<dbReference type="SUPFAM" id="SSF100950">
    <property type="entry name" value="NagB/RpiA/CoA transferase-like"/>
    <property type="match status" value="1"/>
</dbReference>
<dbReference type="GO" id="GO:0009396">
    <property type="term" value="P:folic acid-containing compound biosynthetic process"/>
    <property type="evidence" value="ECO:0007669"/>
    <property type="project" value="TreeGrafter"/>
</dbReference>
<evidence type="ECO:0000256" key="3">
    <source>
        <dbReference type="ARBA" id="ARBA00022840"/>
    </source>
</evidence>
<comment type="similarity">
    <text evidence="1 6">Belongs to the 5-formyltetrahydrofolate cyclo-ligase family.</text>
</comment>
<keyword evidence="2 6" id="KW-0547">Nucleotide-binding</keyword>
<dbReference type="InterPro" id="IPR024185">
    <property type="entry name" value="FTHF_cligase-like_sf"/>
</dbReference>
<evidence type="ECO:0000313" key="7">
    <source>
        <dbReference type="EMBL" id="KAF0442217.1"/>
    </source>
</evidence>
<keyword evidence="6" id="KW-0460">Magnesium</keyword>
<evidence type="ECO:0000256" key="5">
    <source>
        <dbReference type="ARBA" id="ARBA00038966"/>
    </source>
</evidence>
<protein>
    <recommendedName>
        <fullName evidence="5 6">5-formyltetrahydrofolate cyclo-ligase</fullName>
        <ecNumber evidence="5 6">6.3.3.2</ecNumber>
    </recommendedName>
</protein>
<accession>A0A8H3XDE1</accession>
<comment type="cofactor">
    <cofactor evidence="6">
        <name>Mg(2+)</name>
        <dbReference type="ChEBI" id="CHEBI:18420"/>
    </cofactor>
</comment>
<dbReference type="Pfam" id="PF01812">
    <property type="entry name" value="5-FTHF_cyc-lig"/>
    <property type="match status" value="1"/>
</dbReference>
<evidence type="ECO:0000256" key="2">
    <source>
        <dbReference type="ARBA" id="ARBA00022741"/>
    </source>
</evidence>
<keyword evidence="7" id="KW-0436">Ligase</keyword>
<evidence type="ECO:0000256" key="6">
    <source>
        <dbReference type="RuleBase" id="RU361279"/>
    </source>
</evidence>
<dbReference type="PANTHER" id="PTHR23407:SF1">
    <property type="entry name" value="5-FORMYLTETRAHYDROFOLATE CYCLO-LIGASE"/>
    <property type="match status" value="1"/>
</dbReference>
<dbReference type="InterPro" id="IPR037171">
    <property type="entry name" value="NagB/RpiA_transferase-like"/>
</dbReference>
<organism evidence="7 8">
    <name type="scientific">Gigaspora margarita</name>
    <dbReference type="NCBI Taxonomy" id="4874"/>
    <lineage>
        <taxon>Eukaryota</taxon>
        <taxon>Fungi</taxon>
        <taxon>Fungi incertae sedis</taxon>
        <taxon>Mucoromycota</taxon>
        <taxon>Glomeromycotina</taxon>
        <taxon>Glomeromycetes</taxon>
        <taxon>Diversisporales</taxon>
        <taxon>Gigasporaceae</taxon>
        <taxon>Gigaspora</taxon>
    </lineage>
</organism>
<dbReference type="AlphaFoldDB" id="A0A8H3XDE1"/>
<evidence type="ECO:0000256" key="1">
    <source>
        <dbReference type="ARBA" id="ARBA00010638"/>
    </source>
</evidence>
<dbReference type="EMBL" id="WTPW01001327">
    <property type="protein sequence ID" value="KAF0442217.1"/>
    <property type="molecule type" value="Genomic_DNA"/>
</dbReference>
<reference evidence="7 8" key="1">
    <citation type="journal article" date="2019" name="Environ. Microbiol.">
        <title>At the nexus of three kingdoms: the genome of the mycorrhizal fungus Gigaspora margarita provides insights into plant, endobacterial and fungal interactions.</title>
        <authorList>
            <person name="Venice F."/>
            <person name="Ghignone S."/>
            <person name="Salvioli di Fossalunga A."/>
            <person name="Amselem J."/>
            <person name="Novero M."/>
            <person name="Xianan X."/>
            <person name="Sedzielewska Toro K."/>
            <person name="Morin E."/>
            <person name="Lipzen A."/>
            <person name="Grigoriev I.V."/>
            <person name="Henrissat B."/>
            <person name="Martin F.M."/>
            <person name="Bonfante P."/>
        </authorList>
    </citation>
    <scope>NUCLEOTIDE SEQUENCE [LARGE SCALE GENOMIC DNA]</scope>
    <source>
        <strain evidence="7 8">BEG34</strain>
    </source>
</reference>
<dbReference type="InterPro" id="IPR002698">
    <property type="entry name" value="FTHF_cligase"/>
</dbReference>
<dbReference type="GO" id="GO:0030272">
    <property type="term" value="F:5-formyltetrahydrofolate cyclo-ligase activity"/>
    <property type="evidence" value="ECO:0007669"/>
    <property type="project" value="UniProtKB-EC"/>
</dbReference>
<dbReference type="GO" id="GO:0035999">
    <property type="term" value="P:tetrahydrofolate interconversion"/>
    <property type="evidence" value="ECO:0007669"/>
    <property type="project" value="TreeGrafter"/>
</dbReference>
<dbReference type="GO" id="GO:0005524">
    <property type="term" value="F:ATP binding"/>
    <property type="evidence" value="ECO:0007669"/>
    <property type="project" value="UniProtKB-KW"/>
</dbReference>
<evidence type="ECO:0000256" key="4">
    <source>
        <dbReference type="ARBA" id="ARBA00036539"/>
    </source>
</evidence>
<evidence type="ECO:0000313" key="8">
    <source>
        <dbReference type="Proteomes" id="UP000439903"/>
    </source>
</evidence>
<dbReference type="GO" id="GO:0046872">
    <property type="term" value="F:metal ion binding"/>
    <property type="evidence" value="ECO:0007669"/>
    <property type="project" value="UniProtKB-KW"/>
</dbReference>
<dbReference type="OrthoDB" id="2015992at2759"/>
<dbReference type="GO" id="GO:0005739">
    <property type="term" value="C:mitochondrion"/>
    <property type="evidence" value="ECO:0007669"/>
    <property type="project" value="TreeGrafter"/>
</dbReference>
<dbReference type="Gene3D" id="3.40.50.10420">
    <property type="entry name" value="NagB/RpiA/CoA transferase-like"/>
    <property type="match status" value="1"/>
</dbReference>
<comment type="caution">
    <text evidence="7">The sequence shown here is derived from an EMBL/GenBank/DDBJ whole genome shotgun (WGS) entry which is preliminary data.</text>
</comment>
<keyword evidence="6" id="KW-0479">Metal-binding</keyword>
<dbReference type="NCBIfam" id="TIGR02727">
    <property type="entry name" value="MTHFS_bact"/>
    <property type="match status" value="1"/>
</dbReference>
<dbReference type="EC" id="6.3.3.2" evidence="5 6"/>
<keyword evidence="3 6" id="KW-0067">ATP-binding</keyword>
<proteinExistence type="inferred from homology"/>
<keyword evidence="8" id="KW-1185">Reference proteome</keyword>
<dbReference type="Proteomes" id="UP000439903">
    <property type="component" value="Unassembled WGS sequence"/>
</dbReference>
<gene>
    <name evidence="7" type="ORF">F8M41_003680</name>
</gene>
<comment type="catalytic activity">
    <reaction evidence="4 6">
        <text>(6S)-5-formyl-5,6,7,8-tetrahydrofolate + ATP = (6R)-5,10-methenyltetrahydrofolate + ADP + phosphate</text>
        <dbReference type="Rhea" id="RHEA:10488"/>
        <dbReference type="ChEBI" id="CHEBI:30616"/>
        <dbReference type="ChEBI" id="CHEBI:43474"/>
        <dbReference type="ChEBI" id="CHEBI:57455"/>
        <dbReference type="ChEBI" id="CHEBI:57457"/>
        <dbReference type="ChEBI" id="CHEBI:456216"/>
        <dbReference type="EC" id="6.3.3.2"/>
    </reaction>
</comment>
<sequence length="196" mass="22902">MSQPVRAIKKTLRKEMRNLLDQIPLEKIEEESAIVTEKVFSSQEYLSSTHVSVYLSFPKAEISTKSIILDIFNKGKICYVPCWDGDYMEMVKLESLNDYSSLKVNKWNIPEPDHDQNRDIATQLDLILMPGLAFDLHRNRLGHGKGYYDKYLTKCRQWTKPPIASKFIYCILPNNWDFYNLKWCRLGLLRSDPTCS</sequence>
<dbReference type="PANTHER" id="PTHR23407">
    <property type="entry name" value="ATPASE INHIBITOR/5-FORMYLTETRAHYDROFOLATE CYCLO-LIGASE"/>
    <property type="match status" value="1"/>
</dbReference>